<proteinExistence type="predicted"/>
<dbReference type="GeneID" id="93299547"/>
<feature type="domain" description="Carrier" evidence="1">
    <location>
        <begin position="1"/>
        <end position="79"/>
    </location>
</feature>
<evidence type="ECO:0000313" key="3">
    <source>
        <dbReference type="Proteomes" id="UP000095003"/>
    </source>
</evidence>
<dbReference type="InterPro" id="IPR036736">
    <property type="entry name" value="ACP-like_sf"/>
</dbReference>
<dbReference type="Pfam" id="PF00550">
    <property type="entry name" value="PP-binding"/>
    <property type="match status" value="1"/>
</dbReference>
<evidence type="ECO:0000313" key="2">
    <source>
        <dbReference type="EMBL" id="ODM13327.1"/>
    </source>
</evidence>
<dbReference type="EMBL" id="MCGI01000001">
    <property type="protein sequence ID" value="ODM13327.1"/>
    <property type="molecule type" value="Genomic_DNA"/>
</dbReference>
<organism evidence="2 3">
    <name type="scientific">Eisenbergiella tayi</name>
    <dbReference type="NCBI Taxonomy" id="1432052"/>
    <lineage>
        <taxon>Bacteria</taxon>
        <taxon>Bacillati</taxon>
        <taxon>Bacillota</taxon>
        <taxon>Clostridia</taxon>
        <taxon>Lachnospirales</taxon>
        <taxon>Lachnospiraceae</taxon>
        <taxon>Eisenbergiella</taxon>
    </lineage>
</organism>
<gene>
    <name evidence="2" type="primary">acpP_1</name>
    <name evidence="2" type="ORF">BEH84_01042</name>
</gene>
<name>A0A1E3AXA5_9FIRM</name>
<dbReference type="Gene3D" id="1.10.1200.10">
    <property type="entry name" value="ACP-like"/>
    <property type="match status" value="1"/>
</dbReference>
<accession>A0A1E3AXA5</accession>
<dbReference type="Proteomes" id="UP000095003">
    <property type="component" value="Unassembled WGS sequence"/>
</dbReference>
<reference evidence="2 3" key="1">
    <citation type="submission" date="2016-07" db="EMBL/GenBank/DDBJ databases">
        <title>Characterization of isolates of Eisenbergiella tayi derived from blood cultures, using whole genome sequencing.</title>
        <authorList>
            <person name="Burdz T."/>
            <person name="Wiebe D."/>
            <person name="Huynh C."/>
            <person name="Bernard K."/>
        </authorList>
    </citation>
    <scope>NUCLEOTIDE SEQUENCE [LARGE SCALE GENOMIC DNA]</scope>
    <source>
        <strain evidence="2 3">NML 120489</strain>
    </source>
</reference>
<protein>
    <submittedName>
        <fullName evidence="2">Acyl carrier protein</fullName>
    </submittedName>
</protein>
<dbReference type="PATRIC" id="fig|1432052.3.peg.1149"/>
<dbReference type="RefSeq" id="WP_069155980.1">
    <property type="nucleotide sequence ID" value="NZ_MCGI01000001.1"/>
</dbReference>
<dbReference type="InterPro" id="IPR009081">
    <property type="entry name" value="PP-bd_ACP"/>
</dbReference>
<dbReference type="SUPFAM" id="SSF47336">
    <property type="entry name" value="ACP-like"/>
    <property type="match status" value="1"/>
</dbReference>
<comment type="caution">
    <text evidence="2">The sequence shown here is derived from an EMBL/GenBank/DDBJ whole genome shotgun (WGS) entry which is preliminary data.</text>
</comment>
<sequence length="80" mass="9084">MSREEVFVKLNEVFQDVFDDESITVNDATTSNDIADWDSLEHINLIAAVEQEFGVKFNMGQVITMVNVGEMVDIILMQLM</sequence>
<dbReference type="PROSITE" id="PS50075">
    <property type="entry name" value="CARRIER"/>
    <property type="match status" value="1"/>
</dbReference>
<dbReference type="AlphaFoldDB" id="A0A1E3AXA5"/>
<evidence type="ECO:0000259" key="1">
    <source>
        <dbReference type="PROSITE" id="PS50075"/>
    </source>
</evidence>